<protein>
    <submittedName>
        <fullName evidence="1">Uncharacterized protein</fullName>
    </submittedName>
</protein>
<evidence type="ECO:0000313" key="1">
    <source>
        <dbReference type="EMBL" id="MUK43781.1"/>
    </source>
</evidence>
<reference evidence="1 2" key="1">
    <citation type="submission" date="2019-11" db="EMBL/GenBank/DDBJ databases">
        <title>Using colonization assays and comparative genomics to discover symbiosis behaviors and factors in Vibrio fischeri.</title>
        <authorList>
            <person name="Bongrand C."/>
            <person name="Moriano-Gutierrez S."/>
            <person name="Arevalo P."/>
            <person name="Mcfall-Ngai M."/>
            <person name="Visick K."/>
            <person name="Polz M.F."/>
            <person name="Ruby E.G."/>
        </authorList>
    </citation>
    <scope>NUCLEOTIDE SEQUENCE [LARGE SCALE GENOMIC DNA]</scope>
    <source>
        <strain evidence="2">emors.3.2</strain>
    </source>
</reference>
<name>A0A6N3YX49_ALIFS</name>
<dbReference type="Proteomes" id="UP000435323">
    <property type="component" value="Unassembled WGS sequence"/>
</dbReference>
<comment type="caution">
    <text evidence="1">The sequence shown here is derived from an EMBL/GenBank/DDBJ whole genome shotgun (WGS) entry which is preliminary data.</text>
</comment>
<dbReference type="RefSeq" id="WP_155658285.1">
    <property type="nucleotide sequence ID" value="NZ_WOBO01000001.1"/>
</dbReference>
<organism evidence="1 2">
    <name type="scientific">Aliivibrio fischeri</name>
    <name type="common">Vibrio fischeri</name>
    <dbReference type="NCBI Taxonomy" id="668"/>
    <lineage>
        <taxon>Bacteria</taxon>
        <taxon>Pseudomonadati</taxon>
        <taxon>Pseudomonadota</taxon>
        <taxon>Gammaproteobacteria</taxon>
        <taxon>Vibrionales</taxon>
        <taxon>Vibrionaceae</taxon>
        <taxon>Aliivibrio</taxon>
    </lineage>
</organism>
<dbReference type="EMBL" id="WOBO01000001">
    <property type="protein sequence ID" value="MUK43781.1"/>
    <property type="molecule type" value="Genomic_DNA"/>
</dbReference>
<dbReference type="AlphaFoldDB" id="A0A6N3YX49"/>
<proteinExistence type="predicted"/>
<sequence length="315" mass="36138">MVNYSLIDVPFNLRHTCWFCGEPSYDLLSFPSSSRQVHHIFHQPIELPACKECLSFSSSGVSESIWSYRDKVKHALMNKYAKHLGIGLQWTKEELEEAEFHGAVLEGFGKSAWQMYEIAKARVDYVGWELCVDGSPLEGDESYGFEFNGVRYLSVQACIDHHVKALSLDKLLLETIVELVGSERFAYGLRIAELNRDISNKERNAIIDEIQKQEQDRVDILEESQFENDDVTLPLVAVVMSEATAQPEAIEWAIEHQCADLETLINMEDAFFDAFEHLGGPTAFALFDGLQWYLTARQDPKWREENDPNDEFWNE</sequence>
<evidence type="ECO:0000313" key="2">
    <source>
        <dbReference type="Proteomes" id="UP000435323"/>
    </source>
</evidence>
<accession>A0A6N3YX49</accession>
<gene>
    <name evidence="1" type="ORF">GNP77_00150</name>
</gene>